<dbReference type="Pfam" id="PF13358">
    <property type="entry name" value="DDE_3"/>
    <property type="match status" value="1"/>
</dbReference>
<protein>
    <submittedName>
        <fullName evidence="3">DDE superfamily endonuclease</fullName>
    </submittedName>
</protein>
<evidence type="ECO:0000313" key="4">
    <source>
        <dbReference type="Proteomes" id="UP000826014"/>
    </source>
</evidence>
<dbReference type="InterPro" id="IPR038717">
    <property type="entry name" value="Tc1-like_DDE_dom"/>
</dbReference>
<dbReference type="InterPro" id="IPR036397">
    <property type="entry name" value="RNaseH_sf"/>
</dbReference>
<feature type="domain" description="Tc1-like transposase DDE" evidence="2">
    <location>
        <begin position="84"/>
        <end position="134"/>
    </location>
</feature>
<dbReference type="Gene3D" id="3.30.420.10">
    <property type="entry name" value="Ribonuclease H-like superfamily/Ribonuclease H"/>
    <property type="match status" value="1"/>
</dbReference>
<dbReference type="InterPro" id="IPR002559">
    <property type="entry name" value="Transposase_11"/>
</dbReference>
<gene>
    <name evidence="3" type="ORF">RHABOEDO_000534</name>
</gene>
<dbReference type="PANTHER" id="PTHR30007">
    <property type="entry name" value="PHP DOMAIN PROTEIN"/>
    <property type="match status" value="1"/>
</dbReference>
<keyword evidence="3" id="KW-0255">Endonuclease</keyword>
<dbReference type="PANTHER" id="PTHR30007:SF0">
    <property type="entry name" value="TRANSPOSASE"/>
    <property type="match status" value="1"/>
</dbReference>
<proteinExistence type="predicted"/>
<keyword evidence="3" id="KW-0378">Hydrolase</keyword>
<sequence>MVDEVRKSSGRKEKTSFVIIDAQSVKNTDTAEKKGYDAGKKISGIKRHIAVDSQGLPHGKNCERKLHTSLNMVVLAFYAITLPTIRSKIVANYLKTSRVEIKFLPPYSPDLNLIERLWRFMNKKVRNNRYYEKFLAFKKAICAFFENIPKYREEPQPLLSRKFCLVKS</sequence>
<dbReference type="Proteomes" id="UP000826014">
    <property type="component" value="Chromosome"/>
</dbReference>
<name>A0ABX8V1K0_9BACT</name>
<keyword evidence="4" id="KW-1185">Reference proteome</keyword>
<dbReference type="GO" id="GO:0004519">
    <property type="term" value="F:endonuclease activity"/>
    <property type="evidence" value="ECO:0007669"/>
    <property type="project" value="UniProtKB-KW"/>
</dbReference>
<organism evidence="3 4">
    <name type="scientific">Candidatus Rhabdochlamydia oedothoracis</name>
    <dbReference type="NCBI Taxonomy" id="2720720"/>
    <lineage>
        <taxon>Bacteria</taxon>
        <taxon>Pseudomonadati</taxon>
        <taxon>Chlamydiota</taxon>
        <taxon>Chlamydiia</taxon>
        <taxon>Parachlamydiales</taxon>
        <taxon>Candidatus Rhabdochlamydiaceae</taxon>
        <taxon>Candidatus Rhabdochlamydia</taxon>
    </lineage>
</organism>
<accession>A0ABX8V1K0</accession>
<keyword evidence="3" id="KW-0540">Nuclease</keyword>
<evidence type="ECO:0000259" key="1">
    <source>
        <dbReference type="Pfam" id="PF01609"/>
    </source>
</evidence>
<dbReference type="EMBL" id="CP075587">
    <property type="protein sequence ID" value="QYF48382.1"/>
    <property type="molecule type" value="Genomic_DNA"/>
</dbReference>
<evidence type="ECO:0000313" key="3">
    <source>
        <dbReference type="EMBL" id="QYF48382.1"/>
    </source>
</evidence>
<dbReference type="Pfam" id="PF01609">
    <property type="entry name" value="DDE_Tnp_1"/>
    <property type="match status" value="1"/>
</dbReference>
<reference evidence="3 4" key="1">
    <citation type="journal article" date="2022" name="bioRxiv">
        <title>Ecology and evolution of chlamydial symbionts of arthropods.</title>
        <authorList>
            <person name="Halter T."/>
            <person name="Koestlbacher S."/>
            <person name="Collingro A."/>
            <person name="Sixt B.S."/>
            <person name="Toenshoff E.R."/>
            <person name="Hendrickx F."/>
            <person name="Kostanjsek R."/>
            <person name="Horn M."/>
        </authorList>
    </citation>
    <scope>NUCLEOTIDE SEQUENCE [LARGE SCALE GENOMIC DNA]</scope>
    <source>
        <strain evidence="3">W744xW776</strain>
    </source>
</reference>
<feature type="domain" description="Transposase IS4-like" evidence="1">
    <location>
        <begin position="14"/>
        <end position="62"/>
    </location>
</feature>
<evidence type="ECO:0000259" key="2">
    <source>
        <dbReference type="Pfam" id="PF13358"/>
    </source>
</evidence>